<feature type="domain" description="NodB homology" evidence="5">
    <location>
        <begin position="342"/>
        <end position="530"/>
    </location>
</feature>
<keyword evidence="7" id="KW-1185">Reference proteome</keyword>
<dbReference type="InterPro" id="IPR011330">
    <property type="entry name" value="Glyco_hydro/deAcase_b/a-brl"/>
</dbReference>
<dbReference type="InterPro" id="IPR050248">
    <property type="entry name" value="Polysacc_deacetylase_ArnD"/>
</dbReference>
<dbReference type="InterPro" id="IPR002509">
    <property type="entry name" value="NODB_dom"/>
</dbReference>
<protein>
    <submittedName>
        <fullName evidence="6">Polysaccharide deacetylase family protein</fullName>
    </submittedName>
</protein>
<keyword evidence="4" id="KW-0732">Signal</keyword>
<dbReference type="Proteomes" id="UP000579250">
    <property type="component" value="Unassembled WGS sequence"/>
</dbReference>
<dbReference type="InterPro" id="IPR058502">
    <property type="entry name" value="PLL-like_beta-prop"/>
</dbReference>
<accession>A0A846Z8D0</accession>
<dbReference type="AlphaFoldDB" id="A0A846Z8D0"/>
<dbReference type="Gene3D" id="2.120.10.70">
    <property type="entry name" value="Fucose-specific lectin"/>
    <property type="match status" value="2"/>
</dbReference>
<feature type="signal peptide" evidence="4">
    <location>
        <begin position="1"/>
        <end position="33"/>
    </location>
</feature>
<dbReference type="GO" id="GO:0046872">
    <property type="term" value="F:metal ion binding"/>
    <property type="evidence" value="ECO:0007669"/>
    <property type="project" value="UniProtKB-KW"/>
</dbReference>
<keyword evidence="2" id="KW-0378">Hydrolase</keyword>
<dbReference type="GO" id="GO:0016020">
    <property type="term" value="C:membrane"/>
    <property type="evidence" value="ECO:0007669"/>
    <property type="project" value="TreeGrafter"/>
</dbReference>
<gene>
    <name evidence="6" type="ORF">HGB48_30540</name>
</gene>
<dbReference type="GO" id="GO:0005975">
    <property type="term" value="P:carbohydrate metabolic process"/>
    <property type="evidence" value="ECO:0007669"/>
    <property type="project" value="InterPro"/>
</dbReference>
<dbReference type="EMBL" id="JAAXPI010000069">
    <property type="protein sequence ID" value="NKZ08037.1"/>
    <property type="molecule type" value="Genomic_DNA"/>
</dbReference>
<dbReference type="GO" id="GO:0016810">
    <property type="term" value="F:hydrolase activity, acting on carbon-nitrogen (but not peptide) bonds"/>
    <property type="evidence" value="ECO:0007669"/>
    <property type="project" value="InterPro"/>
</dbReference>
<dbReference type="Gene3D" id="3.20.20.370">
    <property type="entry name" value="Glycoside hydrolase/deacetylase"/>
    <property type="match status" value="1"/>
</dbReference>
<name>A0A846Z8D0_9ACTN</name>
<organism evidence="6 7">
    <name type="scientific">Actinomadura latina</name>
    <dbReference type="NCBI Taxonomy" id="163603"/>
    <lineage>
        <taxon>Bacteria</taxon>
        <taxon>Bacillati</taxon>
        <taxon>Actinomycetota</taxon>
        <taxon>Actinomycetes</taxon>
        <taxon>Streptosporangiales</taxon>
        <taxon>Thermomonosporaceae</taxon>
        <taxon>Actinomadura</taxon>
    </lineage>
</organism>
<reference evidence="6 7" key="1">
    <citation type="submission" date="2020-04" db="EMBL/GenBank/DDBJ databases">
        <title>MicrobeNet Type strains.</title>
        <authorList>
            <person name="Nicholson A.C."/>
        </authorList>
    </citation>
    <scope>NUCLEOTIDE SEQUENCE [LARGE SCALE GENOMIC DNA]</scope>
    <source>
        <strain evidence="6 7">ATCC BAA-277</strain>
    </source>
</reference>
<dbReference type="SUPFAM" id="SSF89372">
    <property type="entry name" value="Fucose-specific lectin"/>
    <property type="match status" value="2"/>
</dbReference>
<dbReference type="PROSITE" id="PS51677">
    <property type="entry name" value="NODB"/>
    <property type="match status" value="1"/>
</dbReference>
<evidence type="ECO:0000256" key="4">
    <source>
        <dbReference type="SAM" id="SignalP"/>
    </source>
</evidence>
<evidence type="ECO:0000259" key="5">
    <source>
        <dbReference type="PROSITE" id="PS51677"/>
    </source>
</evidence>
<dbReference type="CDD" id="cd10917">
    <property type="entry name" value="CE4_NodB_like_6s_7s"/>
    <property type="match status" value="1"/>
</dbReference>
<dbReference type="PANTHER" id="PTHR10587:SF133">
    <property type="entry name" value="CHITIN DEACETYLASE 1-RELATED"/>
    <property type="match status" value="1"/>
</dbReference>
<evidence type="ECO:0000256" key="2">
    <source>
        <dbReference type="ARBA" id="ARBA00022801"/>
    </source>
</evidence>
<evidence type="ECO:0000256" key="1">
    <source>
        <dbReference type="ARBA" id="ARBA00022723"/>
    </source>
</evidence>
<dbReference type="PANTHER" id="PTHR10587">
    <property type="entry name" value="GLYCOSYL TRANSFERASE-RELATED"/>
    <property type="match status" value="1"/>
</dbReference>
<feature type="region of interest" description="Disordered" evidence="3">
    <location>
        <begin position="312"/>
        <end position="332"/>
    </location>
</feature>
<dbReference type="Pfam" id="PF26607">
    <property type="entry name" value="DUF8189"/>
    <property type="match status" value="1"/>
</dbReference>
<evidence type="ECO:0000313" key="7">
    <source>
        <dbReference type="Proteomes" id="UP000579250"/>
    </source>
</evidence>
<sequence length="537" mass="56135">MRGFTAFSTAVLLPATLVTAPALPALPALPARAAFSPTARAAATAEVPTYTPGVAGWPSGKGFDVAYRAATTNVLYRRLVDGAWSAPLNVAGRLIGGPAVTFAAGDPHVYGRGVDGRLWERVRAGGTWQPWTKVDDLPISTSPAAAGHPDGRVEVFVRDAADGLQTNTYTPGTGWSGWTAMDMTADSAPAAAVTGTDTVRVAVTGRDHAVWTRTRTGATWSDWTSLGASTYSTPGIAADPATGKTWVFIRDAGTHRLHVRAYTGTWGDWQTMGGLYVDGPGAASAGGKTVSIGRGRDAARWSRTITGTTWTTDVKAWTPGPPPGVPSALRGKNVTKIPTTSKVAALTFDSAWDASGVSSIRATLQRQNVPATFFLVGDFTRGFPVYSNLLAGSGFRIGNHSNTHPDFTKISDTTAKTQVTTARTAIFNTNGAQPAPLFRFPYGAYTASDVTLLNSLGYVPVGWTVDSLGWQGTTGGQTADKVTARVLAAKTPGMIVLMHVGANPDDHTTLDADALPAIITGLRAAGYTFTTLDALIP</sequence>
<dbReference type="Pfam" id="PF01522">
    <property type="entry name" value="Polysacc_deac_1"/>
    <property type="match status" value="1"/>
</dbReference>
<dbReference type="SUPFAM" id="SSF88713">
    <property type="entry name" value="Glycoside hydrolase/deacetylase"/>
    <property type="match status" value="1"/>
</dbReference>
<comment type="caution">
    <text evidence="6">The sequence shown here is derived from an EMBL/GenBank/DDBJ whole genome shotgun (WGS) entry which is preliminary data.</text>
</comment>
<keyword evidence="1" id="KW-0479">Metal-binding</keyword>
<feature type="chain" id="PRO_5032272373" evidence="4">
    <location>
        <begin position="34"/>
        <end position="537"/>
    </location>
</feature>
<evidence type="ECO:0000256" key="3">
    <source>
        <dbReference type="SAM" id="MobiDB-lite"/>
    </source>
</evidence>
<proteinExistence type="predicted"/>
<dbReference type="RefSeq" id="WP_067637370.1">
    <property type="nucleotide sequence ID" value="NZ_JAAXPI010000069.1"/>
</dbReference>
<evidence type="ECO:0000313" key="6">
    <source>
        <dbReference type="EMBL" id="NKZ08037.1"/>
    </source>
</evidence>